<dbReference type="SUPFAM" id="SSF53901">
    <property type="entry name" value="Thiolase-like"/>
    <property type="match status" value="1"/>
</dbReference>
<evidence type="ECO:0000313" key="2">
    <source>
        <dbReference type="EMBL" id="MDR7152466.1"/>
    </source>
</evidence>
<feature type="domain" description="Beta-ketoacyl synthase-like N-terminal" evidence="1">
    <location>
        <begin position="48"/>
        <end position="234"/>
    </location>
</feature>
<accession>A0ABU1WT38</accession>
<dbReference type="Pfam" id="PF13723">
    <property type="entry name" value="Ketoacyl-synt_2"/>
    <property type="match status" value="1"/>
</dbReference>
<comment type="caution">
    <text evidence="2">The sequence shown here is derived from an EMBL/GenBank/DDBJ whole genome shotgun (WGS) entry which is preliminary data.</text>
</comment>
<dbReference type="EMBL" id="JAVDWU010000011">
    <property type="protein sequence ID" value="MDR7152466.1"/>
    <property type="molecule type" value="Genomic_DNA"/>
</dbReference>
<dbReference type="Proteomes" id="UP001265700">
    <property type="component" value="Unassembled WGS sequence"/>
</dbReference>
<dbReference type="InterPro" id="IPR016039">
    <property type="entry name" value="Thiolase-like"/>
</dbReference>
<name>A0ABU1WT38_9BURK</name>
<protein>
    <recommendedName>
        <fullName evidence="1">Beta-ketoacyl synthase-like N-terminal domain-containing protein</fullName>
    </recommendedName>
</protein>
<evidence type="ECO:0000313" key="3">
    <source>
        <dbReference type="Proteomes" id="UP001265700"/>
    </source>
</evidence>
<evidence type="ECO:0000259" key="1">
    <source>
        <dbReference type="Pfam" id="PF13723"/>
    </source>
</evidence>
<gene>
    <name evidence="2" type="ORF">J2W49_004442</name>
</gene>
<dbReference type="RefSeq" id="WP_310321213.1">
    <property type="nucleotide sequence ID" value="NZ_JAVDWU010000011.1"/>
</dbReference>
<reference evidence="2 3" key="1">
    <citation type="submission" date="2023-07" db="EMBL/GenBank/DDBJ databases">
        <title>Sorghum-associated microbial communities from plants grown in Nebraska, USA.</title>
        <authorList>
            <person name="Schachtman D."/>
        </authorList>
    </citation>
    <scope>NUCLEOTIDE SEQUENCE [LARGE SCALE GENOMIC DNA]</scope>
    <source>
        <strain evidence="2 3">4249</strain>
    </source>
</reference>
<dbReference type="InterPro" id="IPR014030">
    <property type="entry name" value="Ketoacyl_synth_N"/>
</dbReference>
<proteinExistence type="predicted"/>
<keyword evidence="3" id="KW-1185">Reference proteome</keyword>
<sequence length="269" mass="28271">MNQAASQTLTAWIDGIGLIAPGLPDWATASAVLRGEQALVAAPTVLPVPTSLPSAERRRASRVIKLTLGVGLEAVAHAQANVSTLATVFSASGADGHNCHAICEQLATNDRQISPTRFHNSVHNAAAGYWGIATRAMAPCQVLCAFDASFGAGLIDALGQVVLDRQPTLLIAYDSEYPEPLRAKRDTPDCGGVALLLSPERGPHSLACIQVSPTTTATQTMGEPTLETLRQQIPALRALPLLRALAKGSTETVVLDYLAPMQLQVEVSL</sequence>
<organism evidence="2 3">
    <name type="scientific">Hydrogenophaga palleronii</name>
    <dbReference type="NCBI Taxonomy" id="65655"/>
    <lineage>
        <taxon>Bacteria</taxon>
        <taxon>Pseudomonadati</taxon>
        <taxon>Pseudomonadota</taxon>
        <taxon>Betaproteobacteria</taxon>
        <taxon>Burkholderiales</taxon>
        <taxon>Comamonadaceae</taxon>
        <taxon>Hydrogenophaga</taxon>
    </lineage>
</organism>